<feature type="transmembrane region" description="Helical" evidence="8">
    <location>
        <begin position="320"/>
        <end position="342"/>
    </location>
</feature>
<proteinExistence type="predicted"/>
<dbReference type="PANTHER" id="PTHR23517">
    <property type="entry name" value="RESISTANCE PROTEIN MDTM, PUTATIVE-RELATED-RELATED"/>
    <property type="match status" value="1"/>
</dbReference>
<evidence type="ECO:0000256" key="2">
    <source>
        <dbReference type="ARBA" id="ARBA00022448"/>
    </source>
</evidence>
<evidence type="ECO:0000256" key="6">
    <source>
        <dbReference type="ARBA" id="ARBA00023136"/>
    </source>
</evidence>
<dbReference type="Gene3D" id="1.20.1250.20">
    <property type="entry name" value="MFS general substrate transporter like domains"/>
    <property type="match status" value="1"/>
</dbReference>
<dbReference type="InterPro" id="IPR050171">
    <property type="entry name" value="MFS_Transporters"/>
</dbReference>
<dbReference type="PANTHER" id="PTHR23517:SF13">
    <property type="entry name" value="MAJOR FACILITATOR SUPERFAMILY MFS_1"/>
    <property type="match status" value="1"/>
</dbReference>
<feature type="transmembrane region" description="Helical" evidence="8">
    <location>
        <begin position="141"/>
        <end position="164"/>
    </location>
</feature>
<organism evidence="10 11">
    <name type="scientific">Kitasatospora purpeofusca</name>
    <dbReference type="NCBI Taxonomy" id="67352"/>
    <lineage>
        <taxon>Bacteria</taxon>
        <taxon>Bacillati</taxon>
        <taxon>Actinomycetota</taxon>
        <taxon>Actinomycetes</taxon>
        <taxon>Kitasatosporales</taxon>
        <taxon>Streptomycetaceae</taxon>
        <taxon>Kitasatospora</taxon>
    </lineage>
</organism>
<evidence type="ECO:0000256" key="3">
    <source>
        <dbReference type="ARBA" id="ARBA00022475"/>
    </source>
</evidence>
<dbReference type="SUPFAM" id="SSF103473">
    <property type="entry name" value="MFS general substrate transporter"/>
    <property type="match status" value="1"/>
</dbReference>
<feature type="transmembrane region" description="Helical" evidence="8">
    <location>
        <begin position="80"/>
        <end position="98"/>
    </location>
</feature>
<feature type="transmembrane region" description="Helical" evidence="8">
    <location>
        <begin position="170"/>
        <end position="189"/>
    </location>
</feature>
<dbReference type="InterPro" id="IPR036259">
    <property type="entry name" value="MFS_trans_sf"/>
</dbReference>
<protein>
    <submittedName>
        <fullName evidence="10">MFS transporter</fullName>
    </submittedName>
</protein>
<evidence type="ECO:0000256" key="5">
    <source>
        <dbReference type="ARBA" id="ARBA00022989"/>
    </source>
</evidence>
<feature type="transmembrane region" description="Helical" evidence="8">
    <location>
        <begin position="385"/>
        <end position="405"/>
    </location>
</feature>
<dbReference type="PROSITE" id="PS00216">
    <property type="entry name" value="SUGAR_TRANSPORT_1"/>
    <property type="match status" value="1"/>
</dbReference>
<dbReference type="PROSITE" id="PS50850">
    <property type="entry name" value="MFS"/>
    <property type="match status" value="1"/>
</dbReference>
<dbReference type="Proteomes" id="UP001432222">
    <property type="component" value="Chromosome"/>
</dbReference>
<evidence type="ECO:0000259" key="9">
    <source>
        <dbReference type="PROSITE" id="PS50850"/>
    </source>
</evidence>
<feature type="transmembrane region" description="Helical" evidence="8">
    <location>
        <begin position="294"/>
        <end position="314"/>
    </location>
</feature>
<keyword evidence="2" id="KW-0813">Transport</keyword>
<keyword evidence="11" id="KW-1185">Reference proteome</keyword>
<reference evidence="10" key="1">
    <citation type="submission" date="2022-10" db="EMBL/GenBank/DDBJ databases">
        <title>The complete genomes of actinobacterial strains from the NBC collection.</title>
        <authorList>
            <person name="Joergensen T.S."/>
            <person name="Alvarez Arevalo M."/>
            <person name="Sterndorff E.B."/>
            <person name="Faurdal D."/>
            <person name="Vuksanovic O."/>
            <person name="Mourched A.-S."/>
            <person name="Charusanti P."/>
            <person name="Shaw S."/>
            <person name="Blin K."/>
            <person name="Weber T."/>
        </authorList>
    </citation>
    <scope>NUCLEOTIDE SEQUENCE</scope>
    <source>
        <strain evidence="10">NBC_00222</strain>
    </source>
</reference>
<dbReference type="Pfam" id="PF07690">
    <property type="entry name" value="MFS_1"/>
    <property type="match status" value="1"/>
</dbReference>
<comment type="subcellular location">
    <subcellularLocation>
        <location evidence="1">Cell membrane</location>
        <topology evidence="1">Multi-pass membrane protein</topology>
    </subcellularLocation>
</comment>
<gene>
    <name evidence="10" type="ORF">OHA16_09430</name>
</gene>
<feature type="transmembrane region" description="Helical" evidence="8">
    <location>
        <begin position="265"/>
        <end position="285"/>
    </location>
</feature>
<dbReference type="InterPro" id="IPR011701">
    <property type="entry name" value="MFS"/>
</dbReference>
<accession>A0ABZ1TXU5</accession>
<dbReference type="EMBL" id="CP108110">
    <property type="protein sequence ID" value="WUQ83175.1"/>
    <property type="molecule type" value="Genomic_DNA"/>
</dbReference>
<feature type="transmembrane region" description="Helical" evidence="8">
    <location>
        <begin position="354"/>
        <end position="379"/>
    </location>
</feature>
<feature type="domain" description="Major facilitator superfamily (MFS) profile" evidence="9">
    <location>
        <begin position="14"/>
        <end position="409"/>
    </location>
</feature>
<evidence type="ECO:0000256" key="4">
    <source>
        <dbReference type="ARBA" id="ARBA00022692"/>
    </source>
</evidence>
<sequence length="438" mass="43658">MPSAPPRRPGGPLAPAAVALAFWVTMAGTTVPTPLYPLYQRAFGFSTFTVTVIFAVYALGVVAGLLTLGRLSDRIGRRPVVLAALLLAAAAATLFELADSLPWLLAARVLSGFGAALVTGAATAALLDLAPPERRLRAQTVALAANMGGLAGGTLFAGVLAEWAGSPLRLPWTVTLVLTGAALLGLLAVPETVPAEVRRAGRTGSPTGSTSRFRPRLRPLHIPPGIRPAFLRAALAGGAGFAVTGVLTAVSGLFLATVLGLHNHALTGLVVALAFLSTAVGQLLVRVLPPARALPLACAGLVLAAALVAAALLGGTLPPLLLGACANGLATGTAIGTGLGTVNGSVEPHRRGEAVSAFFAVLFTMLSVPVIGVGVLVRATGLRTAGVTFSAAVAVLALAVAAGLVRRPRRGASPVPTAAVPTAAPAPAATPTARAGKA</sequence>
<feature type="transmembrane region" description="Helical" evidence="8">
    <location>
        <begin position="110"/>
        <end position="129"/>
    </location>
</feature>
<feature type="transmembrane region" description="Helical" evidence="8">
    <location>
        <begin position="43"/>
        <end position="68"/>
    </location>
</feature>
<evidence type="ECO:0000313" key="10">
    <source>
        <dbReference type="EMBL" id="WUQ83175.1"/>
    </source>
</evidence>
<feature type="region of interest" description="Disordered" evidence="7">
    <location>
        <begin position="412"/>
        <end position="438"/>
    </location>
</feature>
<keyword evidence="3" id="KW-1003">Cell membrane</keyword>
<keyword evidence="4 8" id="KW-0812">Transmembrane</keyword>
<keyword evidence="6 8" id="KW-0472">Membrane</keyword>
<dbReference type="InterPro" id="IPR005829">
    <property type="entry name" value="Sugar_transporter_CS"/>
</dbReference>
<evidence type="ECO:0000256" key="8">
    <source>
        <dbReference type="SAM" id="Phobius"/>
    </source>
</evidence>
<evidence type="ECO:0000313" key="11">
    <source>
        <dbReference type="Proteomes" id="UP001432222"/>
    </source>
</evidence>
<evidence type="ECO:0000256" key="1">
    <source>
        <dbReference type="ARBA" id="ARBA00004651"/>
    </source>
</evidence>
<feature type="transmembrane region" description="Helical" evidence="8">
    <location>
        <begin position="233"/>
        <end position="259"/>
    </location>
</feature>
<keyword evidence="5 8" id="KW-1133">Transmembrane helix</keyword>
<dbReference type="InterPro" id="IPR020846">
    <property type="entry name" value="MFS_dom"/>
</dbReference>
<name>A0ABZ1TXU5_9ACTN</name>
<dbReference type="RefSeq" id="WP_328954207.1">
    <property type="nucleotide sequence ID" value="NZ_CP108110.1"/>
</dbReference>
<evidence type="ECO:0000256" key="7">
    <source>
        <dbReference type="SAM" id="MobiDB-lite"/>
    </source>
</evidence>